<evidence type="ECO:0000313" key="2">
    <source>
        <dbReference type="Proteomes" id="UP000515955"/>
    </source>
</evidence>
<dbReference type="EMBL" id="CP060717">
    <property type="protein sequence ID" value="QNN64828.1"/>
    <property type="molecule type" value="Genomic_DNA"/>
</dbReference>
<proteinExistence type="predicted"/>
<keyword evidence="2" id="KW-1185">Reference proteome</keyword>
<dbReference type="AlphaFoldDB" id="A0A7G9SAF3"/>
<organism evidence="1 2">
    <name type="scientific">Sphingomonas rhizophila</name>
    <dbReference type="NCBI Taxonomy" id="2071607"/>
    <lineage>
        <taxon>Bacteria</taxon>
        <taxon>Pseudomonadati</taxon>
        <taxon>Pseudomonadota</taxon>
        <taxon>Alphaproteobacteria</taxon>
        <taxon>Sphingomonadales</taxon>
        <taxon>Sphingomonadaceae</taxon>
        <taxon>Sphingomonas</taxon>
    </lineage>
</organism>
<evidence type="ECO:0008006" key="3">
    <source>
        <dbReference type="Google" id="ProtNLM"/>
    </source>
</evidence>
<dbReference type="Proteomes" id="UP000515955">
    <property type="component" value="Chromosome"/>
</dbReference>
<accession>A0A7G9SAF3</accession>
<protein>
    <recommendedName>
        <fullName evidence="3">Tetratricopeptide repeat protein</fullName>
    </recommendedName>
</protein>
<evidence type="ECO:0000313" key="1">
    <source>
        <dbReference type="EMBL" id="QNN64828.1"/>
    </source>
</evidence>
<reference evidence="1 2" key="1">
    <citation type="submission" date="2020-08" db="EMBL/GenBank/DDBJ databases">
        <title>Genome sequence of Sphingomonas rhizophila KACC 19189T.</title>
        <authorList>
            <person name="Hyun D.-W."/>
            <person name="Bae J.-W."/>
        </authorList>
    </citation>
    <scope>NUCLEOTIDE SEQUENCE [LARGE SCALE GENOMIC DNA]</scope>
    <source>
        <strain evidence="1 2">KACC 19189</strain>
    </source>
</reference>
<dbReference type="KEGG" id="srhi:H9L12_11390"/>
<gene>
    <name evidence="1" type="ORF">H9L12_11390</name>
</gene>
<dbReference type="RefSeq" id="WP_187541827.1">
    <property type="nucleotide sequence ID" value="NZ_CP060717.1"/>
</dbReference>
<name>A0A7G9SAF3_9SPHN</name>
<sequence>MAEWFRNTDWNDEIEIAFDARLGRARDKAQYLNIQAHTLLASHPHVAANLCRRVLALDAPAQTARAGLYLGTALAVQGDVDGAISALEGAIGAEQREPMHRTAAYLDQALLITLARRDDLYDTALERLESERALPVREQSPTALFALTLIGGARGENVAGAAALALKMLGDSDQEEFALPPYLSIRELKSRLSEVAGLQ</sequence>